<dbReference type="GO" id="GO:0008237">
    <property type="term" value="F:metallopeptidase activity"/>
    <property type="evidence" value="ECO:0007669"/>
    <property type="project" value="InterPro"/>
</dbReference>
<comment type="caution">
    <text evidence="6">The sequence shown here is derived from an EMBL/GenBank/DDBJ whole genome shotgun (WGS) entry which is preliminary data.</text>
</comment>
<keyword evidence="7" id="KW-1185">Reference proteome</keyword>
<keyword evidence="2" id="KW-0732">Signal</keyword>
<dbReference type="Proteomes" id="UP000886998">
    <property type="component" value="Unassembled WGS sequence"/>
</dbReference>
<accession>A0A8X6WQR0</accession>
<organism evidence="6 7">
    <name type="scientific">Trichonephila inaurata madagascariensis</name>
    <dbReference type="NCBI Taxonomy" id="2747483"/>
    <lineage>
        <taxon>Eukaryota</taxon>
        <taxon>Metazoa</taxon>
        <taxon>Ecdysozoa</taxon>
        <taxon>Arthropoda</taxon>
        <taxon>Chelicerata</taxon>
        <taxon>Arachnida</taxon>
        <taxon>Araneae</taxon>
        <taxon>Araneomorphae</taxon>
        <taxon>Entelegynae</taxon>
        <taxon>Araneoidea</taxon>
        <taxon>Nephilidae</taxon>
        <taxon>Trichonephila</taxon>
        <taxon>Trichonephila inaurata</taxon>
    </lineage>
</organism>
<proteinExistence type="inferred from homology"/>
<dbReference type="InterPro" id="IPR001548">
    <property type="entry name" value="Peptidase_M2"/>
</dbReference>
<sequence>MNVKVILMVTATFLWSYSLVLEARYHRKTWYKVTTTKKPGTGNKQIKKAKELVIKAEQNFIRLAQNASLAHWNWVTNITDKNRLLKDKALKEAYEYNLKFFKECSRFKWRTFKSSNYTLFRWFKLACRGHLNFEDGYLASDLTYYADKSNESDSTDWNVISKMLHKFSTAQLCPYNDHSGKCNLTFAGGK</sequence>
<dbReference type="OrthoDB" id="6443514at2759"/>
<keyword evidence="3" id="KW-1015">Disulfide bond</keyword>
<evidence type="ECO:0000313" key="7">
    <source>
        <dbReference type="Proteomes" id="UP000886998"/>
    </source>
</evidence>
<reference evidence="6" key="1">
    <citation type="submission" date="2020-08" db="EMBL/GenBank/DDBJ databases">
        <title>Multicomponent nature underlies the extraordinary mechanical properties of spider dragline silk.</title>
        <authorList>
            <person name="Kono N."/>
            <person name="Nakamura H."/>
            <person name="Mori M."/>
            <person name="Yoshida Y."/>
            <person name="Ohtoshi R."/>
            <person name="Malay A.D."/>
            <person name="Moran D.A.P."/>
            <person name="Tomita M."/>
            <person name="Numata K."/>
            <person name="Arakawa K."/>
        </authorList>
    </citation>
    <scope>NUCLEOTIDE SEQUENCE</scope>
</reference>
<gene>
    <name evidence="6" type="ORF">TNIN_309371</name>
    <name evidence="5" type="ORF">TNIN_486271</name>
</gene>
<evidence type="ECO:0000256" key="1">
    <source>
        <dbReference type="ARBA" id="ARBA00008139"/>
    </source>
</evidence>
<dbReference type="EMBL" id="BMAV01026341">
    <property type="protein sequence ID" value="GFS49565.1"/>
    <property type="molecule type" value="Genomic_DNA"/>
</dbReference>
<dbReference type="Pfam" id="PF01401">
    <property type="entry name" value="Peptidase_M2"/>
    <property type="match status" value="1"/>
</dbReference>
<name>A0A8X6WQR0_9ARAC</name>
<evidence type="ECO:0000313" key="5">
    <source>
        <dbReference type="EMBL" id="GFS49565.1"/>
    </source>
</evidence>
<comment type="similarity">
    <text evidence="1">Belongs to the peptidase M2 family.</text>
</comment>
<evidence type="ECO:0000256" key="3">
    <source>
        <dbReference type="ARBA" id="ARBA00023157"/>
    </source>
</evidence>
<evidence type="ECO:0000256" key="2">
    <source>
        <dbReference type="ARBA" id="ARBA00022729"/>
    </source>
</evidence>
<dbReference type="EMBL" id="BMAV01000799">
    <property type="protein sequence ID" value="GFY38346.1"/>
    <property type="molecule type" value="Genomic_DNA"/>
</dbReference>
<dbReference type="GO" id="GO:0016020">
    <property type="term" value="C:membrane"/>
    <property type="evidence" value="ECO:0007669"/>
    <property type="project" value="InterPro"/>
</dbReference>
<evidence type="ECO:0000313" key="6">
    <source>
        <dbReference type="EMBL" id="GFY38346.1"/>
    </source>
</evidence>
<dbReference type="GO" id="GO:0008241">
    <property type="term" value="F:peptidyl-dipeptidase activity"/>
    <property type="evidence" value="ECO:0007669"/>
    <property type="project" value="InterPro"/>
</dbReference>
<keyword evidence="4" id="KW-0325">Glycoprotein</keyword>
<evidence type="ECO:0000256" key="4">
    <source>
        <dbReference type="ARBA" id="ARBA00023180"/>
    </source>
</evidence>
<protein>
    <submittedName>
        <fullName evidence="6">Uncharacterized protein</fullName>
    </submittedName>
</protein>
<dbReference type="GO" id="GO:0006508">
    <property type="term" value="P:proteolysis"/>
    <property type="evidence" value="ECO:0007669"/>
    <property type="project" value="InterPro"/>
</dbReference>
<dbReference type="SUPFAM" id="SSF55486">
    <property type="entry name" value="Metalloproteases ('zincins'), catalytic domain"/>
    <property type="match status" value="1"/>
</dbReference>
<dbReference type="AlphaFoldDB" id="A0A8X6WQR0"/>